<dbReference type="RefSeq" id="WP_114624260.1">
    <property type="nucleotide sequence ID" value="NZ_QQNA01000103.1"/>
</dbReference>
<dbReference type="Pfam" id="PF00296">
    <property type="entry name" value="Bac_luciferase"/>
    <property type="match status" value="2"/>
</dbReference>
<keyword evidence="4" id="KW-1185">Reference proteome</keyword>
<dbReference type="SUPFAM" id="SSF51679">
    <property type="entry name" value="Bacterial luciferase-like"/>
    <property type="match status" value="1"/>
</dbReference>
<dbReference type="InterPro" id="IPR011251">
    <property type="entry name" value="Luciferase-like_dom"/>
</dbReference>
<dbReference type="EMBL" id="QQNA01000103">
    <property type="protein sequence ID" value="RDG37408.1"/>
    <property type="molecule type" value="Genomic_DNA"/>
</dbReference>
<dbReference type="OrthoDB" id="9780518at2"/>
<proteinExistence type="predicted"/>
<dbReference type="InterPro" id="IPR050766">
    <property type="entry name" value="Bact_Lucif_Oxidored"/>
</dbReference>
<feature type="domain" description="Luciferase-like" evidence="2">
    <location>
        <begin position="6"/>
        <end position="116"/>
    </location>
</feature>
<comment type="caution">
    <text evidence="3">The sequence shown here is derived from an EMBL/GenBank/DDBJ whole genome shotgun (WGS) entry which is preliminary data.</text>
</comment>
<gene>
    <name evidence="3" type="ORF">DVH02_14720</name>
</gene>
<dbReference type="Gene3D" id="3.20.20.30">
    <property type="entry name" value="Luciferase-like domain"/>
    <property type="match status" value="1"/>
</dbReference>
<dbReference type="GO" id="GO:0005829">
    <property type="term" value="C:cytosol"/>
    <property type="evidence" value="ECO:0007669"/>
    <property type="project" value="TreeGrafter"/>
</dbReference>
<evidence type="ECO:0000259" key="2">
    <source>
        <dbReference type="Pfam" id="PF00296"/>
    </source>
</evidence>
<evidence type="ECO:0000313" key="3">
    <source>
        <dbReference type="EMBL" id="RDG37408.1"/>
    </source>
</evidence>
<sequence>MSRIPLGVLDLVPVPSGSTATDALRNTIDLAQQTERFGYSRYWFAEHHLNPGVAGTSPAVVLALTASATTTIRIGSGAVQLGHRTALSTVEEFGLIDALHPGRLDLGLGRSGGRPTAPTGKSAPATVPVVDGRAPNGLLIPPRFAFERLLGSPRIALQQQLLRQPEAQAQDYGEQIDDILALLRGTYRSADGVEAHVVPGEGADLHVWILGSSGGQSADVAGRNGLRFAANYHVSPATVLEATEGYRAAFKPSEALDRPYVSVSADVVVAEDDETARELATGYGPWVRSIRTAEGAIEFPTPEQARAQEWSDADRELVADRVDTQFVGSPGRVADQLEQLQEATAADELLITTITHGHAERVRSYELLAQEWQRR</sequence>
<evidence type="ECO:0000256" key="1">
    <source>
        <dbReference type="SAM" id="MobiDB-lite"/>
    </source>
</evidence>
<dbReference type="AlphaFoldDB" id="A0A370B6G7"/>
<dbReference type="PANTHER" id="PTHR30137">
    <property type="entry name" value="LUCIFERASE-LIKE MONOOXYGENASE"/>
    <property type="match status" value="1"/>
</dbReference>
<feature type="domain" description="Luciferase-like" evidence="2">
    <location>
        <begin position="184"/>
        <end position="345"/>
    </location>
</feature>
<dbReference type="Proteomes" id="UP000253741">
    <property type="component" value="Unassembled WGS sequence"/>
</dbReference>
<accession>A0A370B6G7</accession>
<dbReference type="InterPro" id="IPR036661">
    <property type="entry name" value="Luciferase-like_sf"/>
</dbReference>
<feature type="region of interest" description="Disordered" evidence="1">
    <location>
        <begin position="109"/>
        <end position="128"/>
    </location>
</feature>
<organism evidence="3 4">
    <name type="scientific">Streptomyces corynorhini</name>
    <dbReference type="NCBI Taxonomy" id="2282652"/>
    <lineage>
        <taxon>Bacteria</taxon>
        <taxon>Bacillati</taxon>
        <taxon>Actinomycetota</taxon>
        <taxon>Actinomycetes</taxon>
        <taxon>Kitasatosporales</taxon>
        <taxon>Streptomycetaceae</taxon>
        <taxon>Streptomyces</taxon>
    </lineage>
</organism>
<dbReference type="PANTHER" id="PTHR30137:SF6">
    <property type="entry name" value="LUCIFERASE-LIKE MONOOXYGENASE"/>
    <property type="match status" value="1"/>
</dbReference>
<name>A0A370B6G7_9ACTN</name>
<protein>
    <submittedName>
        <fullName evidence="3">LLM class flavin-dependent oxidoreductase</fullName>
    </submittedName>
</protein>
<dbReference type="GO" id="GO:0016705">
    <property type="term" value="F:oxidoreductase activity, acting on paired donors, with incorporation or reduction of molecular oxygen"/>
    <property type="evidence" value="ECO:0007669"/>
    <property type="project" value="InterPro"/>
</dbReference>
<evidence type="ECO:0000313" key="4">
    <source>
        <dbReference type="Proteomes" id="UP000253741"/>
    </source>
</evidence>
<reference evidence="3 4" key="1">
    <citation type="submission" date="2018-07" db="EMBL/GenBank/DDBJ databases">
        <title>Streptomyces species from bats.</title>
        <authorList>
            <person name="Dunlap C."/>
        </authorList>
    </citation>
    <scope>NUCLEOTIDE SEQUENCE [LARGE SCALE GENOMIC DNA]</scope>
    <source>
        <strain evidence="3 4">AC230</strain>
    </source>
</reference>